<dbReference type="InterPro" id="IPR000711">
    <property type="entry name" value="ATPase_OSCP/dsu"/>
</dbReference>
<evidence type="ECO:0000313" key="10">
    <source>
        <dbReference type="Proteomes" id="UP000192674"/>
    </source>
</evidence>
<organism evidence="9 10">
    <name type="scientific">Kibdelosporangium aridum</name>
    <dbReference type="NCBI Taxonomy" id="2030"/>
    <lineage>
        <taxon>Bacteria</taxon>
        <taxon>Bacillati</taxon>
        <taxon>Actinomycetota</taxon>
        <taxon>Actinomycetes</taxon>
        <taxon>Pseudonocardiales</taxon>
        <taxon>Pseudonocardiaceae</taxon>
        <taxon>Kibdelosporangium</taxon>
    </lineage>
</organism>
<evidence type="ECO:0000256" key="2">
    <source>
        <dbReference type="ARBA" id="ARBA00022448"/>
    </source>
</evidence>
<evidence type="ECO:0000256" key="5">
    <source>
        <dbReference type="ARBA" id="ARBA00023136"/>
    </source>
</evidence>
<evidence type="ECO:0000256" key="1">
    <source>
        <dbReference type="ARBA" id="ARBA00004370"/>
    </source>
</evidence>
<dbReference type="InterPro" id="IPR026015">
    <property type="entry name" value="ATP_synth_OSCP/delta_N_sf"/>
</dbReference>
<evidence type="ECO:0000256" key="7">
    <source>
        <dbReference type="ARBA" id="ARBA00023310"/>
    </source>
</evidence>
<keyword evidence="10" id="KW-1185">Reference proteome</keyword>
<gene>
    <name evidence="8" type="primary">atpH</name>
    <name evidence="9" type="ORF">SAMN05661093_06276</name>
</gene>
<dbReference type="NCBIfam" id="TIGR01145">
    <property type="entry name" value="ATP_synt_delta"/>
    <property type="match status" value="1"/>
</dbReference>
<protein>
    <recommendedName>
        <fullName evidence="8">ATP synthase subunit delta</fullName>
    </recommendedName>
    <alternativeName>
        <fullName evidence="8">ATP synthase F(1) sector subunit delta</fullName>
    </alternativeName>
    <alternativeName>
        <fullName evidence="8">F-type ATPase subunit delta</fullName>
        <shortName evidence="8">F-ATPase subunit delta</shortName>
    </alternativeName>
</protein>
<comment type="subcellular location">
    <subcellularLocation>
        <location evidence="8">Cell membrane</location>
        <topology evidence="8">Peripheral membrane protein</topology>
    </subcellularLocation>
    <subcellularLocation>
        <location evidence="1">Membrane</location>
    </subcellularLocation>
</comment>
<evidence type="ECO:0000313" key="9">
    <source>
        <dbReference type="EMBL" id="SMD20202.1"/>
    </source>
</evidence>
<evidence type="ECO:0000256" key="4">
    <source>
        <dbReference type="ARBA" id="ARBA00023065"/>
    </source>
</evidence>
<evidence type="ECO:0000256" key="6">
    <source>
        <dbReference type="ARBA" id="ARBA00023196"/>
    </source>
</evidence>
<reference evidence="9 10" key="1">
    <citation type="submission" date="2017-04" db="EMBL/GenBank/DDBJ databases">
        <authorList>
            <person name="Afonso C.L."/>
            <person name="Miller P.J."/>
            <person name="Scott M.A."/>
            <person name="Spackman E."/>
            <person name="Goraichik I."/>
            <person name="Dimitrov K.M."/>
            <person name="Suarez D.L."/>
            <person name="Swayne D.E."/>
        </authorList>
    </citation>
    <scope>NUCLEOTIDE SEQUENCE [LARGE SCALE GENOMIC DNA]</scope>
    <source>
        <strain evidence="9 10">DSM 43828</strain>
    </source>
</reference>
<dbReference type="GO" id="GO:0045259">
    <property type="term" value="C:proton-transporting ATP synthase complex"/>
    <property type="evidence" value="ECO:0007669"/>
    <property type="project" value="UniProtKB-KW"/>
</dbReference>
<dbReference type="NCBIfam" id="NF009967">
    <property type="entry name" value="PRK13430.1"/>
    <property type="match status" value="1"/>
</dbReference>
<dbReference type="OrthoDB" id="5242917at2"/>
<evidence type="ECO:0000256" key="3">
    <source>
        <dbReference type="ARBA" id="ARBA00022781"/>
    </source>
</evidence>
<dbReference type="EMBL" id="FWXV01000006">
    <property type="protein sequence ID" value="SMD20202.1"/>
    <property type="molecule type" value="Genomic_DNA"/>
</dbReference>
<evidence type="ECO:0000256" key="8">
    <source>
        <dbReference type="HAMAP-Rule" id="MF_01416"/>
    </source>
</evidence>
<dbReference type="GO" id="GO:0046933">
    <property type="term" value="F:proton-transporting ATP synthase activity, rotational mechanism"/>
    <property type="evidence" value="ECO:0007669"/>
    <property type="project" value="UniProtKB-UniRule"/>
</dbReference>
<sequence length="269" mass="28980">MTLLHAASREALAAAELKLLDVDDFATVGDELFAVVGLLTREPGLRRALADSSAETERRTALVRQLFSSKLSTATVDLLDSVISSRWSNPRELVDGIESLARTALLVGAERAGKLDTVEDELFRLGRIVAGDGELERLLSDPAAPVAGKLELVRSLIAAKVDPVTDKLTEALVAYPRGRRAVEGLEELADLAAKRRERSVAHVTSVVPLTEAQQDRLAATLQRIYSRPIALHIEVDSDLLGGLVIRVGDEVIDGSAAGRLDDLRRRLAG</sequence>
<comment type="function">
    <text evidence="8">F(1)F(0) ATP synthase produces ATP from ADP in the presence of a proton or sodium gradient. F-type ATPases consist of two structural domains, F(1) containing the extramembraneous catalytic core and F(0) containing the membrane proton channel, linked together by a central stalk and a peripheral stalk. During catalysis, ATP synthesis in the catalytic domain of F(1) is coupled via a rotary mechanism of the central stalk subunits to proton translocation.</text>
</comment>
<keyword evidence="2 8" id="KW-0813">Transport</keyword>
<accession>A0A1Y5XZ47</accession>
<dbReference type="InterPro" id="IPR020781">
    <property type="entry name" value="ATPase_OSCP/d_CS"/>
</dbReference>
<dbReference type="Gene3D" id="1.10.520.20">
    <property type="entry name" value="N-terminal domain of the delta subunit of the F1F0-ATP synthase"/>
    <property type="match status" value="1"/>
</dbReference>
<comment type="similarity">
    <text evidence="8">Belongs to the ATPase delta chain family.</text>
</comment>
<keyword evidence="5 8" id="KW-0472">Membrane</keyword>
<dbReference type="Proteomes" id="UP000192674">
    <property type="component" value="Unassembled WGS sequence"/>
</dbReference>
<dbReference type="PANTHER" id="PTHR11910">
    <property type="entry name" value="ATP SYNTHASE DELTA CHAIN"/>
    <property type="match status" value="1"/>
</dbReference>
<dbReference type="RefSeq" id="WP_033381760.1">
    <property type="nucleotide sequence ID" value="NZ_FWXV01000006.1"/>
</dbReference>
<name>A0A1Y5XZ47_KIBAR</name>
<comment type="function">
    <text evidence="8">This protein is part of the stalk that links CF(0) to CF(1). It either transmits conformational changes from CF(0) to CF(1) or is implicated in proton conduction.</text>
</comment>
<dbReference type="HAMAP" id="MF_01416">
    <property type="entry name" value="ATP_synth_delta_bact"/>
    <property type="match status" value="1"/>
</dbReference>
<proteinExistence type="inferred from homology"/>
<keyword evidence="7 8" id="KW-0066">ATP synthesis</keyword>
<keyword evidence="8" id="KW-1003">Cell membrane</keyword>
<keyword evidence="4 8" id="KW-0406">Ion transport</keyword>
<dbReference type="PROSITE" id="PS00389">
    <property type="entry name" value="ATPASE_DELTA"/>
    <property type="match status" value="1"/>
</dbReference>
<dbReference type="AlphaFoldDB" id="A0A1Y5XZ47"/>
<dbReference type="Pfam" id="PF00213">
    <property type="entry name" value="OSCP"/>
    <property type="match status" value="1"/>
</dbReference>
<keyword evidence="6 8" id="KW-0139">CF(1)</keyword>
<dbReference type="GO" id="GO:0005886">
    <property type="term" value="C:plasma membrane"/>
    <property type="evidence" value="ECO:0007669"/>
    <property type="project" value="UniProtKB-SubCell"/>
</dbReference>
<dbReference type="PRINTS" id="PR00125">
    <property type="entry name" value="ATPASEDELTA"/>
</dbReference>
<keyword evidence="3 8" id="KW-0375">Hydrogen ion transport</keyword>